<sequence length="345" mass="39572">MEQRETLTMEQRLLFFPRFPNASDGEIEVANILIHLPHMISELETPLPIPLELIWGCKGKRSVLALKNDGCASTLRRLIGPDFLCSLQLWASLARRPSAAKAPPPPPVPNAVKKETSSPDTPLCFEPSESDEKQPDDLSSKLFSQKRKREDWITIVDELTSKEKWRYQELEDVKRLFEKMNGLNLEFKSRKEELTKFSHKQEQDPHVDTDPSSKPAAQLSQPTQLTFVTSTYVTSAPPAPRQEPYQHPHQVQMPMQIHPPGVILYQRQLQQLIMDQTAKTQRREINAGPHGGHINLCFRDANVLNSSQPFDLSLVNKNMIRKRAAEARQKRLEICRVKKPRFHSR</sequence>
<protein>
    <submittedName>
        <fullName evidence="2">Uncharacterized protein</fullName>
    </submittedName>
</protein>
<evidence type="ECO:0000313" key="3">
    <source>
        <dbReference type="Proteomes" id="UP000290289"/>
    </source>
</evidence>
<dbReference type="PANTHER" id="PTHR37614">
    <property type="entry name" value="OS02G0121400 PROTEIN"/>
    <property type="match status" value="1"/>
</dbReference>
<dbReference type="PANTHER" id="PTHR37614:SF2">
    <property type="entry name" value="OS02G0121400 PROTEIN"/>
    <property type="match status" value="1"/>
</dbReference>
<organism evidence="2 3">
    <name type="scientific">Malus domestica</name>
    <name type="common">Apple</name>
    <name type="synonym">Pyrus malus</name>
    <dbReference type="NCBI Taxonomy" id="3750"/>
    <lineage>
        <taxon>Eukaryota</taxon>
        <taxon>Viridiplantae</taxon>
        <taxon>Streptophyta</taxon>
        <taxon>Embryophyta</taxon>
        <taxon>Tracheophyta</taxon>
        <taxon>Spermatophyta</taxon>
        <taxon>Magnoliopsida</taxon>
        <taxon>eudicotyledons</taxon>
        <taxon>Gunneridae</taxon>
        <taxon>Pentapetalae</taxon>
        <taxon>rosids</taxon>
        <taxon>fabids</taxon>
        <taxon>Rosales</taxon>
        <taxon>Rosaceae</taxon>
        <taxon>Amygdaloideae</taxon>
        <taxon>Maleae</taxon>
        <taxon>Malus</taxon>
    </lineage>
</organism>
<keyword evidence="3" id="KW-1185">Reference proteome</keyword>
<dbReference type="Proteomes" id="UP000290289">
    <property type="component" value="Chromosome 15"/>
</dbReference>
<dbReference type="AlphaFoldDB" id="A0A498HRE4"/>
<gene>
    <name evidence="2" type="ORF">DVH24_013004</name>
</gene>
<proteinExistence type="predicted"/>
<feature type="region of interest" description="Disordered" evidence="1">
    <location>
        <begin position="98"/>
        <end position="142"/>
    </location>
</feature>
<evidence type="ECO:0000256" key="1">
    <source>
        <dbReference type="SAM" id="MobiDB-lite"/>
    </source>
</evidence>
<evidence type="ECO:0000313" key="2">
    <source>
        <dbReference type="EMBL" id="RXH73320.1"/>
    </source>
</evidence>
<dbReference type="EMBL" id="RDQH01000341">
    <property type="protein sequence ID" value="RXH73320.1"/>
    <property type="molecule type" value="Genomic_DNA"/>
</dbReference>
<accession>A0A498HRE4</accession>
<comment type="caution">
    <text evidence="2">The sequence shown here is derived from an EMBL/GenBank/DDBJ whole genome shotgun (WGS) entry which is preliminary data.</text>
</comment>
<feature type="compositionally biased region" description="Basic and acidic residues" evidence="1">
    <location>
        <begin position="130"/>
        <end position="139"/>
    </location>
</feature>
<feature type="compositionally biased region" description="Basic and acidic residues" evidence="1">
    <location>
        <begin position="194"/>
        <end position="211"/>
    </location>
</feature>
<name>A0A498HRE4_MALDO</name>
<feature type="region of interest" description="Disordered" evidence="1">
    <location>
        <begin position="194"/>
        <end position="221"/>
    </location>
</feature>
<reference evidence="2 3" key="1">
    <citation type="submission" date="2018-10" db="EMBL/GenBank/DDBJ databases">
        <title>A high-quality apple genome assembly.</title>
        <authorList>
            <person name="Hu J."/>
        </authorList>
    </citation>
    <scope>NUCLEOTIDE SEQUENCE [LARGE SCALE GENOMIC DNA]</scope>
    <source>
        <strain evidence="3">cv. HFTH1</strain>
        <tissue evidence="2">Young leaf</tissue>
    </source>
</reference>